<dbReference type="Proteomes" id="UP000515561">
    <property type="component" value="Chromosome"/>
</dbReference>
<proteinExistence type="predicted"/>
<accession>A0A6S6RC36</accession>
<dbReference type="AlphaFoldDB" id="A0A6S6RC36"/>
<protein>
    <submittedName>
        <fullName evidence="2">Uncharacterized protein</fullName>
    </submittedName>
</protein>
<evidence type="ECO:0000313" key="3">
    <source>
        <dbReference type="Proteomes" id="UP000515561"/>
    </source>
</evidence>
<feature type="compositionally biased region" description="Polar residues" evidence="1">
    <location>
        <begin position="299"/>
        <end position="308"/>
    </location>
</feature>
<evidence type="ECO:0000313" key="2">
    <source>
        <dbReference type="EMBL" id="BCJ96321.1"/>
    </source>
</evidence>
<feature type="region of interest" description="Disordered" evidence="1">
    <location>
        <begin position="389"/>
        <end position="409"/>
    </location>
</feature>
<dbReference type="KEGG" id="acel:acsn021_38900"/>
<feature type="region of interest" description="Disordered" evidence="1">
    <location>
        <begin position="295"/>
        <end position="340"/>
    </location>
</feature>
<reference evidence="2 3" key="1">
    <citation type="journal article" date="2016" name="Int. J. Syst. Evol. Microbiol.">
        <title>Descriptions of Anaerotaenia torta gen. nov., sp. nov. and Anaerocolumna cellulosilytica gen. nov., sp. nov. isolated from a methanogenic reactor of cattle waste.</title>
        <authorList>
            <person name="Uek A."/>
            <person name="Ohtaki Y."/>
            <person name="Kaku N."/>
            <person name="Ueki K."/>
        </authorList>
    </citation>
    <scope>NUCLEOTIDE SEQUENCE [LARGE SCALE GENOMIC DNA]</scope>
    <source>
        <strain evidence="2 3">SN021</strain>
    </source>
</reference>
<keyword evidence="3" id="KW-1185">Reference proteome</keyword>
<name>A0A6S6RC36_9FIRM</name>
<organism evidence="2 3">
    <name type="scientific">Anaerocolumna cellulosilytica</name>
    <dbReference type="NCBI Taxonomy" id="433286"/>
    <lineage>
        <taxon>Bacteria</taxon>
        <taxon>Bacillati</taxon>
        <taxon>Bacillota</taxon>
        <taxon>Clostridia</taxon>
        <taxon>Lachnospirales</taxon>
        <taxon>Lachnospiraceae</taxon>
        <taxon>Anaerocolumna</taxon>
    </lineage>
</organism>
<sequence>MNINYKVQVIYDEQMEEITSSPKKWQEVLRLAGQLYRYEFDNVIMIYAQRPQSTLVADYDTWKMVERYVKRGSKGIAIFPSQALNPRMRYVFDISDTGGRDVKLTWDLEGENLKCYLDFLAAEGQIEKLESTSRDELKNLLKLFTGTNVWTIIKEEFSERLHELKQLSGSVIKEFAPDDEKDTLLAEAWNNQDGERDVNRARTKREGLQQQTGMEELLYRSVMYAVGTRCGFDLSMEEQDFSQIVTIQEEEIVYRLGSLVCDVSCSVLKEFSRNLKTIEKQTNWSGKRRNAYYGKNDVSRSGGSTVSGYSGDVGAGANSKHTGQVRKNGDGLSQGESEEPVQFPLPIWEADREDESGGRRGEPTTGSVNGILSKETQATESFLNHGNVEASRTGENAGGGSSITPGGTAFSLKKESENIAENEVGYEEEKSPSSTSMSYIFRCYWFRKRGQD</sequence>
<evidence type="ECO:0000256" key="1">
    <source>
        <dbReference type="SAM" id="MobiDB-lite"/>
    </source>
</evidence>
<dbReference type="EMBL" id="AP023367">
    <property type="protein sequence ID" value="BCJ96321.1"/>
    <property type="molecule type" value="Genomic_DNA"/>
</dbReference>
<gene>
    <name evidence="2" type="ORF">acsn021_38900</name>
</gene>
<feature type="region of interest" description="Disordered" evidence="1">
    <location>
        <begin position="352"/>
        <end position="371"/>
    </location>
</feature>